<evidence type="ECO:0000313" key="1">
    <source>
        <dbReference type="EMBL" id="KAI3526899.1"/>
    </source>
</evidence>
<proteinExistence type="predicted"/>
<accession>A0A9P9WZ40</accession>
<dbReference type="Proteomes" id="UP001056436">
    <property type="component" value="Unassembled WGS sequence"/>
</dbReference>
<dbReference type="AlphaFoldDB" id="A0A9P9WZ40"/>
<comment type="caution">
    <text evidence="1">The sequence shown here is derived from an EMBL/GenBank/DDBJ whole genome shotgun (WGS) entry which is preliminary data.</text>
</comment>
<dbReference type="EMBL" id="SDAQ01000402">
    <property type="protein sequence ID" value="KAI3526899.1"/>
    <property type="molecule type" value="Genomic_DNA"/>
</dbReference>
<organism evidence="1 2">
    <name type="scientific">Colletotrichum abscissum</name>
    <dbReference type="NCBI Taxonomy" id="1671311"/>
    <lineage>
        <taxon>Eukaryota</taxon>
        <taxon>Fungi</taxon>
        <taxon>Dikarya</taxon>
        <taxon>Ascomycota</taxon>
        <taxon>Pezizomycotina</taxon>
        <taxon>Sordariomycetes</taxon>
        <taxon>Hypocreomycetidae</taxon>
        <taxon>Glomerellales</taxon>
        <taxon>Glomerellaceae</taxon>
        <taxon>Colletotrichum</taxon>
        <taxon>Colletotrichum acutatum species complex</taxon>
    </lineage>
</organism>
<reference evidence="1" key="1">
    <citation type="submission" date="2019-01" db="EMBL/GenBank/DDBJ databases">
        <title>Colletotrichum abscissum LGMF1257.</title>
        <authorList>
            <person name="Baroncelli R."/>
        </authorList>
    </citation>
    <scope>NUCLEOTIDE SEQUENCE</scope>
    <source>
        <strain evidence="1">Ca142</strain>
    </source>
</reference>
<gene>
    <name evidence="1" type="ORF">CABS02_15496</name>
</gene>
<name>A0A9P9WZ40_9PEZI</name>
<feature type="non-terminal residue" evidence="1">
    <location>
        <position position="1"/>
    </location>
</feature>
<sequence>PCRELTRVPARDGLAVI</sequence>
<evidence type="ECO:0000313" key="2">
    <source>
        <dbReference type="Proteomes" id="UP001056436"/>
    </source>
</evidence>
<keyword evidence="2" id="KW-1185">Reference proteome</keyword>
<protein>
    <submittedName>
        <fullName evidence="1">Uncharacterized protein</fullName>
    </submittedName>
</protein>